<dbReference type="AlphaFoldDB" id="A0A256JW30"/>
<dbReference type="RefSeq" id="WP_094495304.1">
    <property type="nucleotide sequence ID" value="NZ_NHPD01000046.1"/>
</dbReference>
<feature type="compositionally biased region" description="Low complexity" evidence="1">
    <location>
        <begin position="253"/>
        <end position="301"/>
    </location>
</feature>
<protein>
    <recommendedName>
        <fullName evidence="4">Rpa-associated protein</fullName>
    </recommendedName>
</protein>
<gene>
    <name evidence="2" type="ORF">DJ76_11590</name>
</gene>
<organism evidence="2 3">
    <name type="scientific">Halorubrum ezzemoulense</name>
    <name type="common">Halorubrum chaoviator</name>
    <dbReference type="NCBI Taxonomy" id="337243"/>
    <lineage>
        <taxon>Archaea</taxon>
        <taxon>Methanobacteriati</taxon>
        <taxon>Methanobacteriota</taxon>
        <taxon>Stenosarchaea group</taxon>
        <taxon>Halobacteria</taxon>
        <taxon>Halobacteriales</taxon>
        <taxon>Haloferacaceae</taxon>
        <taxon>Halorubrum</taxon>
    </lineage>
</organism>
<evidence type="ECO:0008006" key="4">
    <source>
        <dbReference type="Google" id="ProtNLM"/>
    </source>
</evidence>
<feature type="region of interest" description="Disordered" evidence="1">
    <location>
        <begin position="253"/>
        <end position="501"/>
    </location>
</feature>
<dbReference type="InterPro" id="IPR036388">
    <property type="entry name" value="WH-like_DNA-bd_sf"/>
</dbReference>
<evidence type="ECO:0000313" key="3">
    <source>
        <dbReference type="Proteomes" id="UP000216925"/>
    </source>
</evidence>
<dbReference type="Proteomes" id="UP000216925">
    <property type="component" value="Unassembled WGS sequence"/>
</dbReference>
<sequence length="566" mass="58062">MSDDGPGTREVAYRVFAAEFDDASLSYSESDEERAPNYVVTATGARVNRLFTAGVLTEVERVNDETRRGRVVDPSGAFVTYAGQYQPEAQTFLERADPPAFVALTGKARTFEPEDSDRVFTSVRPESLNEVDADTRDRWVVSAAEATLDRLAAFEQALDSDLRGDELRAALEAGGAPAPLAAGIPKALDHYGTTAAYAEAVRRLAVDALELIAGDRDEVRSIDVAPDEGDATAIGPLPDTDVTIAEPAATPEADATAAADVGSDPEPATGESEAEPTAEATTSTADADSSTAAAGSTAEAESLLDDAAEMEGAGSAESSESETAEPEATATADSGSLGDAGDSTEPTDESTPTDDSVTTDEGAAADDGGLGDFDAGDDGDDIGDFDAGGDDDIGDLDAGGDEGASPSPDPDADGDDMYQLDDEEREEIESEFGTDFATGTEVDEPGEADIDVPDPEEIVEEPDDDSAAAADDSAAAESPEPDTAAATDDGDEAETDGDAADDINLEAAAVAAMDDLDDGDGAPREAVVERVADDHGVEPGAVEDAIQDALMSGQCYEPGDGLLKPI</sequence>
<feature type="compositionally biased region" description="Acidic residues" evidence="1">
    <location>
        <begin position="374"/>
        <end position="400"/>
    </location>
</feature>
<name>A0A256JW30_HALEZ</name>
<feature type="compositionally biased region" description="Low complexity" evidence="1">
    <location>
        <begin position="467"/>
        <end position="487"/>
    </location>
</feature>
<feature type="compositionally biased region" description="Low complexity" evidence="1">
    <location>
        <begin position="353"/>
        <end position="367"/>
    </location>
</feature>
<feature type="compositionally biased region" description="Acidic residues" evidence="1">
    <location>
        <begin position="488"/>
        <end position="501"/>
    </location>
</feature>
<comment type="caution">
    <text evidence="2">The sequence shown here is derived from an EMBL/GenBank/DDBJ whole genome shotgun (WGS) entry which is preliminary data.</text>
</comment>
<dbReference type="EMBL" id="NHPD01000046">
    <property type="protein sequence ID" value="OYR72756.1"/>
    <property type="molecule type" value="Genomic_DNA"/>
</dbReference>
<feature type="compositionally biased region" description="Acidic residues" evidence="1">
    <location>
        <begin position="441"/>
        <end position="466"/>
    </location>
</feature>
<proteinExistence type="predicted"/>
<feature type="region of interest" description="Disordered" evidence="1">
    <location>
        <begin position="223"/>
        <end position="242"/>
    </location>
</feature>
<accession>A0A256JW30</accession>
<evidence type="ECO:0000313" key="2">
    <source>
        <dbReference type="EMBL" id="OYR72756.1"/>
    </source>
</evidence>
<evidence type="ECO:0000256" key="1">
    <source>
        <dbReference type="SAM" id="MobiDB-lite"/>
    </source>
</evidence>
<feature type="compositionally biased region" description="Acidic residues" evidence="1">
    <location>
        <begin position="410"/>
        <end position="432"/>
    </location>
</feature>
<reference evidence="2 3" key="1">
    <citation type="journal article" date="2014" name="Front. Microbiol.">
        <title>Population and genomic analysis of the genus Halorubrum.</title>
        <authorList>
            <person name="Fullmer M.S."/>
            <person name="Soucy S.M."/>
            <person name="Swithers K.S."/>
            <person name="Makkay A.M."/>
            <person name="Wheeler R."/>
            <person name="Ventosa A."/>
            <person name="Gogarten J.P."/>
            <person name="Papke R.T."/>
        </authorList>
    </citation>
    <scope>NUCLEOTIDE SEQUENCE [LARGE SCALE GENOMIC DNA]</scope>
    <source>
        <strain evidence="2 3">Ec15</strain>
    </source>
</reference>
<dbReference type="Gene3D" id="1.10.10.10">
    <property type="entry name" value="Winged helix-like DNA-binding domain superfamily/Winged helix DNA-binding domain"/>
    <property type="match status" value="1"/>
</dbReference>